<gene>
    <name evidence="1" type="ORF">HNR60_003317</name>
</gene>
<dbReference type="RefSeq" id="WP_184259382.1">
    <property type="nucleotide sequence ID" value="NZ_JACHIH010000022.1"/>
</dbReference>
<keyword evidence="2" id="KW-1185">Reference proteome</keyword>
<evidence type="ECO:0008006" key="3">
    <source>
        <dbReference type="Google" id="ProtNLM"/>
    </source>
</evidence>
<organism evidence="1 2">
    <name type="scientific">Rhodopseudomonas rhenobacensis</name>
    <dbReference type="NCBI Taxonomy" id="87461"/>
    <lineage>
        <taxon>Bacteria</taxon>
        <taxon>Pseudomonadati</taxon>
        <taxon>Pseudomonadota</taxon>
        <taxon>Alphaproteobacteria</taxon>
        <taxon>Hyphomicrobiales</taxon>
        <taxon>Nitrobacteraceae</taxon>
        <taxon>Rhodopseudomonas</taxon>
    </lineage>
</organism>
<sequence length="114" mass="13005">MGRPVKNNPRDRQLNFSLTAEELATLQARADAVGMRLVDYGRGVLLKTRRSASSANNSVRPPSKLERLNNIQLRRVGNNLNQLVHWHHRYRQPLPARLEPLLAEIRQLIQQAGP</sequence>
<dbReference type="Proteomes" id="UP000542353">
    <property type="component" value="Unassembled WGS sequence"/>
</dbReference>
<dbReference type="InterPro" id="IPR053842">
    <property type="entry name" value="NikA-like"/>
</dbReference>
<protein>
    <recommendedName>
        <fullName evidence="3">Mobilisation protein (MobC)</fullName>
    </recommendedName>
</protein>
<comment type="caution">
    <text evidence="1">The sequence shown here is derived from an EMBL/GenBank/DDBJ whole genome shotgun (WGS) entry which is preliminary data.</text>
</comment>
<dbReference type="EMBL" id="JACHIH010000022">
    <property type="protein sequence ID" value="MBB5048550.1"/>
    <property type="molecule type" value="Genomic_DNA"/>
</dbReference>
<dbReference type="Pfam" id="PF21983">
    <property type="entry name" value="NikA-like"/>
    <property type="match status" value="1"/>
</dbReference>
<proteinExistence type="predicted"/>
<evidence type="ECO:0000313" key="1">
    <source>
        <dbReference type="EMBL" id="MBB5048550.1"/>
    </source>
</evidence>
<reference evidence="1 2" key="1">
    <citation type="submission" date="2020-08" db="EMBL/GenBank/DDBJ databases">
        <title>Genomic Encyclopedia of Type Strains, Phase IV (KMG-IV): sequencing the most valuable type-strain genomes for metagenomic binning, comparative biology and taxonomic classification.</title>
        <authorList>
            <person name="Goeker M."/>
        </authorList>
    </citation>
    <scope>NUCLEOTIDE SEQUENCE [LARGE SCALE GENOMIC DNA]</scope>
    <source>
        <strain evidence="1 2">DSM 12706</strain>
    </source>
</reference>
<name>A0A7W7Z5T1_9BRAD</name>
<evidence type="ECO:0000313" key="2">
    <source>
        <dbReference type="Proteomes" id="UP000542353"/>
    </source>
</evidence>
<accession>A0A7W7Z5T1</accession>
<dbReference type="AlphaFoldDB" id="A0A7W7Z5T1"/>